<reference evidence="1 2" key="2">
    <citation type="journal article" date="2022" name="Mol. Ecol. Resour.">
        <title>The genomes of chicory, endive, great burdock and yacon provide insights into Asteraceae paleo-polyploidization history and plant inulin production.</title>
        <authorList>
            <person name="Fan W."/>
            <person name="Wang S."/>
            <person name="Wang H."/>
            <person name="Wang A."/>
            <person name="Jiang F."/>
            <person name="Liu H."/>
            <person name="Zhao H."/>
            <person name="Xu D."/>
            <person name="Zhang Y."/>
        </authorList>
    </citation>
    <scope>NUCLEOTIDE SEQUENCE [LARGE SCALE GENOMIC DNA]</scope>
    <source>
        <strain evidence="2">cv. Punajuju</strain>
        <tissue evidence="1">Leaves</tissue>
    </source>
</reference>
<name>A0ACB9CUR2_CICIN</name>
<protein>
    <submittedName>
        <fullName evidence="1">Uncharacterized protein</fullName>
    </submittedName>
</protein>
<gene>
    <name evidence="1" type="ORF">L2E82_28004</name>
</gene>
<evidence type="ECO:0000313" key="2">
    <source>
        <dbReference type="Proteomes" id="UP001055811"/>
    </source>
</evidence>
<dbReference type="EMBL" id="CM042013">
    <property type="protein sequence ID" value="KAI3737986.1"/>
    <property type="molecule type" value="Genomic_DNA"/>
</dbReference>
<comment type="caution">
    <text evidence="1">The sequence shown here is derived from an EMBL/GenBank/DDBJ whole genome shotgun (WGS) entry which is preliminary data.</text>
</comment>
<evidence type="ECO:0000313" key="1">
    <source>
        <dbReference type="EMBL" id="KAI3737986.1"/>
    </source>
</evidence>
<sequence>MKIDNDLYVFVDVKNGFGTIISENAIVAIEGNTYAIRLREILGWNPFILNDNSESDGAIKEKDEVNDEGKDEKDDGGSENSDDVEEDGTTEDSTMPNEAVQFTKM</sequence>
<proteinExistence type="predicted"/>
<accession>A0ACB9CUR2</accession>
<dbReference type="Proteomes" id="UP001055811">
    <property type="component" value="Linkage Group LG05"/>
</dbReference>
<keyword evidence="2" id="KW-1185">Reference proteome</keyword>
<organism evidence="1 2">
    <name type="scientific">Cichorium intybus</name>
    <name type="common">Chicory</name>
    <dbReference type="NCBI Taxonomy" id="13427"/>
    <lineage>
        <taxon>Eukaryota</taxon>
        <taxon>Viridiplantae</taxon>
        <taxon>Streptophyta</taxon>
        <taxon>Embryophyta</taxon>
        <taxon>Tracheophyta</taxon>
        <taxon>Spermatophyta</taxon>
        <taxon>Magnoliopsida</taxon>
        <taxon>eudicotyledons</taxon>
        <taxon>Gunneridae</taxon>
        <taxon>Pentapetalae</taxon>
        <taxon>asterids</taxon>
        <taxon>campanulids</taxon>
        <taxon>Asterales</taxon>
        <taxon>Asteraceae</taxon>
        <taxon>Cichorioideae</taxon>
        <taxon>Cichorieae</taxon>
        <taxon>Cichoriinae</taxon>
        <taxon>Cichorium</taxon>
    </lineage>
</organism>
<reference evidence="2" key="1">
    <citation type="journal article" date="2022" name="Mol. Ecol. Resour.">
        <title>The genomes of chicory, endive, great burdock and yacon provide insights into Asteraceae palaeo-polyploidization history and plant inulin production.</title>
        <authorList>
            <person name="Fan W."/>
            <person name="Wang S."/>
            <person name="Wang H."/>
            <person name="Wang A."/>
            <person name="Jiang F."/>
            <person name="Liu H."/>
            <person name="Zhao H."/>
            <person name="Xu D."/>
            <person name="Zhang Y."/>
        </authorList>
    </citation>
    <scope>NUCLEOTIDE SEQUENCE [LARGE SCALE GENOMIC DNA]</scope>
    <source>
        <strain evidence="2">cv. Punajuju</strain>
    </source>
</reference>